<evidence type="ECO:0000256" key="1">
    <source>
        <dbReference type="SAM" id="Phobius"/>
    </source>
</evidence>
<keyword evidence="1" id="KW-0472">Membrane</keyword>
<keyword evidence="1" id="KW-1133">Transmembrane helix</keyword>
<dbReference type="OrthoDB" id="8025688at2"/>
<keyword evidence="2" id="KW-0614">Plasmid</keyword>
<evidence type="ECO:0000313" key="2">
    <source>
        <dbReference type="EMBL" id="ANY82557.1"/>
    </source>
</evidence>
<dbReference type="RefSeq" id="WP_099513666.1">
    <property type="nucleotide sequence ID" value="NZ_CP016617.1"/>
</dbReference>
<keyword evidence="1" id="KW-0812">Transmembrane</keyword>
<reference evidence="2" key="1">
    <citation type="submission" date="2016-07" db="EMBL/GenBank/DDBJ databases">
        <title>Microvirga ossetica sp. nov. a new species of rhizobia isolated from root nodules of the legume species Vicia alpestris Steven originated from North Ossetia region in the Caucasus.</title>
        <authorList>
            <person name="Safronova V.I."/>
            <person name="Kuznetsova I.G."/>
            <person name="Sazanova A.L."/>
            <person name="Belimov A."/>
            <person name="Andronov E."/>
            <person name="Osledkin Y.S."/>
            <person name="Onishchuk O.P."/>
            <person name="Kurchak O.N."/>
            <person name="Shaposhnikov A.I."/>
            <person name="Willems A."/>
            <person name="Tikhonovich I.A."/>
        </authorList>
    </citation>
    <scope>NUCLEOTIDE SEQUENCE [LARGE SCALE GENOMIC DNA]</scope>
    <source>
        <strain evidence="2">V5/3M</strain>
        <plasmid evidence="2">unnamed1</plasmid>
    </source>
</reference>
<proteinExistence type="predicted"/>
<protein>
    <submittedName>
        <fullName evidence="2">Uncharacterized protein</fullName>
    </submittedName>
</protein>
<name>A0A1B2ERH0_9HYPH</name>
<dbReference type="EMBL" id="CP016617">
    <property type="protein sequence ID" value="ANY82557.1"/>
    <property type="molecule type" value="Genomic_DNA"/>
</dbReference>
<accession>A0A1B2ERH0</accession>
<feature type="transmembrane region" description="Helical" evidence="1">
    <location>
        <begin position="60"/>
        <end position="81"/>
    </location>
</feature>
<organism evidence="2">
    <name type="scientific">Microvirga ossetica</name>
    <dbReference type="NCBI Taxonomy" id="1882682"/>
    <lineage>
        <taxon>Bacteria</taxon>
        <taxon>Pseudomonadati</taxon>
        <taxon>Pseudomonadota</taxon>
        <taxon>Alphaproteobacteria</taxon>
        <taxon>Hyphomicrobiales</taxon>
        <taxon>Methylobacteriaceae</taxon>
        <taxon>Microvirga</taxon>
    </lineage>
</organism>
<dbReference type="AlphaFoldDB" id="A0A1B2ERH0"/>
<geneLocation type="plasmid" evidence="2">
    <name>unnamed1</name>
</geneLocation>
<dbReference type="KEGG" id="moc:BB934_30230"/>
<gene>
    <name evidence="2" type="ORF">BB934_30230</name>
</gene>
<sequence length="87" mass="10182">MAIKDLQNLMWNGALLSGGLSVVARVHAWQAWRRFKAALVDAQTRDTGERLYRRDWDVRYWHGIGLWTAGLSILCSILWLFSRLLYF</sequence>